<gene>
    <name evidence="1" type="ORF">A2W14_06005</name>
</gene>
<dbReference type="InterPro" id="IPR027417">
    <property type="entry name" value="P-loop_NTPase"/>
</dbReference>
<reference evidence="1 2" key="1">
    <citation type="journal article" date="2016" name="Nat. Commun.">
        <title>Thousands of microbial genomes shed light on interconnected biogeochemical processes in an aquifer system.</title>
        <authorList>
            <person name="Anantharaman K."/>
            <person name="Brown C.T."/>
            <person name="Hug L.A."/>
            <person name="Sharon I."/>
            <person name="Castelle C.J."/>
            <person name="Probst A.J."/>
            <person name="Thomas B.C."/>
            <person name="Singh A."/>
            <person name="Wilkins M.J."/>
            <person name="Karaoz U."/>
            <person name="Brodie E.L."/>
            <person name="Williams K.H."/>
            <person name="Hubbard S.S."/>
            <person name="Banfield J.F."/>
        </authorList>
    </citation>
    <scope>NUCLEOTIDE SEQUENCE [LARGE SCALE GENOMIC DNA]</scope>
</reference>
<dbReference type="Gene3D" id="3.40.50.300">
    <property type="entry name" value="P-loop containing nucleotide triphosphate hydrolases"/>
    <property type="match status" value="1"/>
</dbReference>
<name>A0A1F5YV82_9BACT</name>
<dbReference type="SUPFAM" id="SSF52540">
    <property type="entry name" value="P-loop containing nucleoside triphosphate hydrolases"/>
    <property type="match status" value="1"/>
</dbReference>
<organism evidence="1 2">
    <name type="scientific">Candidatus Gottesmanbacteria bacterium RBG_16_37_8</name>
    <dbReference type="NCBI Taxonomy" id="1798371"/>
    <lineage>
        <taxon>Bacteria</taxon>
        <taxon>Candidatus Gottesmaniibacteriota</taxon>
    </lineage>
</organism>
<dbReference type="Proteomes" id="UP000176665">
    <property type="component" value="Unassembled WGS sequence"/>
</dbReference>
<evidence type="ECO:0000313" key="1">
    <source>
        <dbReference type="EMBL" id="OGG03983.1"/>
    </source>
</evidence>
<evidence type="ECO:0008006" key="3">
    <source>
        <dbReference type="Google" id="ProtNLM"/>
    </source>
</evidence>
<protein>
    <recommendedName>
        <fullName evidence="3">ATP-binding protein</fullName>
    </recommendedName>
</protein>
<accession>A0A1F5YV82</accession>
<comment type="caution">
    <text evidence="1">The sequence shown here is derived from an EMBL/GenBank/DDBJ whole genome shotgun (WGS) entry which is preliminary data.</text>
</comment>
<proteinExistence type="predicted"/>
<dbReference type="Pfam" id="PF13671">
    <property type="entry name" value="AAA_33"/>
    <property type="match status" value="1"/>
</dbReference>
<sequence length="165" mass="19191">MSKKQPTAYVICGFIGAGKTTFARKLEKETKVIRITKDEWIIKIFGNKITSDKNFERYDKNITELATDIAFKILKAGQDVIIDEGFWVKSQRDDIRKKILQVGAKPIFYYVESSVEKMKERVINRSKNPTKDSFEISEEMFNSYLKYWQAPDESENVKVVKSSEL</sequence>
<dbReference type="EMBL" id="MFJA01000011">
    <property type="protein sequence ID" value="OGG03983.1"/>
    <property type="molecule type" value="Genomic_DNA"/>
</dbReference>
<evidence type="ECO:0000313" key="2">
    <source>
        <dbReference type="Proteomes" id="UP000176665"/>
    </source>
</evidence>
<dbReference type="AlphaFoldDB" id="A0A1F5YV82"/>